<dbReference type="GO" id="GO:0030599">
    <property type="term" value="F:pectinesterase activity"/>
    <property type="evidence" value="ECO:0007669"/>
    <property type="project" value="InterPro"/>
</dbReference>
<comment type="caution">
    <text evidence="4">The sequence shown here is derived from an EMBL/GenBank/DDBJ whole genome shotgun (WGS) entry which is preliminary data.</text>
</comment>
<dbReference type="InterPro" id="IPR011050">
    <property type="entry name" value="Pectin_lyase_fold/virulence"/>
</dbReference>
<protein>
    <recommendedName>
        <fullName evidence="3">Pectinesterase catalytic domain-containing protein</fullName>
    </recommendedName>
</protein>
<dbReference type="Pfam" id="PF01095">
    <property type="entry name" value="Pectinesterase"/>
    <property type="match status" value="1"/>
</dbReference>
<dbReference type="EMBL" id="LAZR01060419">
    <property type="protein sequence ID" value="KKK65708.1"/>
    <property type="molecule type" value="Genomic_DNA"/>
</dbReference>
<dbReference type="AlphaFoldDB" id="A0A0F8XA66"/>
<feature type="non-terminal residue" evidence="4">
    <location>
        <position position="123"/>
    </location>
</feature>
<organism evidence="4">
    <name type="scientific">marine sediment metagenome</name>
    <dbReference type="NCBI Taxonomy" id="412755"/>
    <lineage>
        <taxon>unclassified sequences</taxon>
        <taxon>metagenomes</taxon>
        <taxon>ecological metagenomes</taxon>
    </lineage>
</organism>
<proteinExistence type="predicted"/>
<evidence type="ECO:0000256" key="1">
    <source>
        <dbReference type="ARBA" id="ARBA00022801"/>
    </source>
</evidence>
<dbReference type="Gene3D" id="2.160.20.10">
    <property type="entry name" value="Single-stranded right-handed beta-helix, Pectin lyase-like"/>
    <property type="match status" value="1"/>
</dbReference>
<sequence length="123" mass="12510">MVMVRSAIAKKVVATVIVATDGSGDYTDIQDGIDALPSGGGVVYIKEGTYDIDTTITIPNSNISVIGAGHSTIIQTSGNIDVISTTSESNLVIEDIFINGAGTGNASNNGINFDGISDSTIEG</sequence>
<dbReference type="GO" id="GO:0042545">
    <property type="term" value="P:cell wall modification"/>
    <property type="evidence" value="ECO:0007669"/>
    <property type="project" value="InterPro"/>
</dbReference>
<dbReference type="InterPro" id="IPR012334">
    <property type="entry name" value="Pectin_lyas_fold"/>
</dbReference>
<feature type="domain" description="Pectinesterase catalytic" evidence="3">
    <location>
        <begin position="16"/>
        <end position="89"/>
    </location>
</feature>
<evidence type="ECO:0000256" key="2">
    <source>
        <dbReference type="ARBA" id="ARBA00023085"/>
    </source>
</evidence>
<evidence type="ECO:0000313" key="4">
    <source>
        <dbReference type="EMBL" id="KKK65708.1"/>
    </source>
</evidence>
<reference evidence="4" key="1">
    <citation type="journal article" date="2015" name="Nature">
        <title>Complex archaea that bridge the gap between prokaryotes and eukaryotes.</title>
        <authorList>
            <person name="Spang A."/>
            <person name="Saw J.H."/>
            <person name="Jorgensen S.L."/>
            <person name="Zaremba-Niedzwiedzka K."/>
            <person name="Martijn J."/>
            <person name="Lind A.E."/>
            <person name="van Eijk R."/>
            <person name="Schleper C."/>
            <person name="Guy L."/>
            <person name="Ettema T.J."/>
        </authorList>
    </citation>
    <scope>NUCLEOTIDE SEQUENCE</scope>
</reference>
<dbReference type="SUPFAM" id="SSF51126">
    <property type="entry name" value="Pectin lyase-like"/>
    <property type="match status" value="1"/>
</dbReference>
<accession>A0A0F8XA66</accession>
<gene>
    <name evidence="4" type="ORF">LCGC14_2971450</name>
</gene>
<keyword evidence="1" id="KW-0378">Hydrolase</keyword>
<name>A0A0F8XA66_9ZZZZ</name>
<dbReference type="InterPro" id="IPR000070">
    <property type="entry name" value="Pectinesterase_cat"/>
</dbReference>
<evidence type="ECO:0000259" key="3">
    <source>
        <dbReference type="Pfam" id="PF01095"/>
    </source>
</evidence>
<keyword evidence="2" id="KW-0063">Aspartyl esterase</keyword>